<dbReference type="InterPro" id="IPR002549">
    <property type="entry name" value="AI-2E-like"/>
</dbReference>
<proteinExistence type="inferred from homology"/>
<dbReference type="PANTHER" id="PTHR21716">
    <property type="entry name" value="TRANSMEMBRANE PROTEIN"/>
    <property type="match status" value="1"/>
</dbReference>
<comment type="similarity">
    <text evidence="2">Belongs to the autoinducer-2 exporter (AI-2E) (TC 2.A.86) family.</text>
</comment>
<dbReference type="AlphaFoldDB" id="A0A9E9M0L2"/>
<gene>
    <name evidence="7" type="ORF">NB640_04880</name>
</gene>
<feature type="transmembrane region" description="Helical" evidence="6">
    <location>
        <begin position="247"/>
        <end position="273"/>
    </location>
</feature>
<dbReference type="PANTHER" id="PTHR21716:SF64">
    <property type="entry name" value="AI-2 TRANSPORT PROTEIN TQSA"/>
    <property type="match status" value="1"/>
</dbReference>
<sequence>MVIFTQQQKQTALWLSVGAMLVILLLLLGPILTPFIAGAILAYALNPGVDWLRSIRMGRFRLSRTLSVIIVMAILAAVVTTLGLIIVPMLLNEWPLLYEQIPGLAVKLSESIRPFFRDLGIDLPVDTVSFKRLLTEQLMPPGEGGVWKSLLASAKLGGTTVLTWAWNLILIPVVLFYLLKDWHLVVRKLRDSIPRRWVHKTISLANEVNIMLAQYLRGQLSVMLILAIYYSTALGLVGYNVAIPVGIISGMLAFVPYIGITIGLSLAIIATMLQFTGVEAWITLAVIYGFGHSFDAFLMTPTLVGRRIQLHPLIVIFALLAFGQLFGFVGVLIALPSSAILSVAFKHLRRHYINSNFYNA</sequence>
<comment type="subcellular location">
    <subcellularLocation>
        <location evidence="1">Membrane</location>
        <topology evidence="1">Multi-pass membrane protein</topology>
    </subcellularLocation>
</comment>
<keyword evidence="8" id="KW-1185">Reference proteome</keyword>
<evidence type="ECO:0000256" key="5">
    <source>
        <dbReference type="ARBA" id="ARBA00023136"/>
    </source>
</evidence>
<evidence type="ECO:0000256" key="1">
    <source>
        <dbReference type="ARBA" id="ARBA00004141"/>
    </source>
</evidence>
<dbReference type="GO" id="GO:0055085">
    <property type="term" value="P:transmembrane transport"/>
    <property type="evidence" value="ECO:0007669"/>
    <property type="project" value="TreeGrafter"/>
</dbReference>
<dbReference type="EMBL" id="CP098242">
    <property type="protein sequence ID" value="WAW10972.1"/>
    <property type="molecule type" value="Genomic_DNA"/>
</dbReference>
<keyword evidence="4 6" id="KW-1133">Transmembrane helix</keyword>
<dbReference type="RefSeq" id="WP_269310056.1">
    <property type="nucleotide sequence ID" value="NZ_CP098242.1"/>
</dbReference>
<evidence type="ECO:0000256" key="3">
    <source>
        <dbReference type="ARBA" id="ARBA00022692"/>
    </source>
</evidence>
<dbReference type="Proteomes" id="UP001156215">
    <property type="component" value="Chromosome"/>
</dbReference>
<evidence type="ECO:0000313" key="7">
    <source>
        <dbReference type="EMBL" id="WAW10972.1"/>
    </source>
</evidence>
<feature type="transmembrane region" description="Helical" evidence="6">
    <location>
        <begin position="161"/>
        <end position="179"/>
    </location>
</feature>
<feature type="transmembrane region" description="Helical" evidence="6">
    <location>
        <begin position="12"/>
        <end position="45"/>
    </location>
</feature>
<evidence type="ECO:0000256" key="4">
    <source>
        <dbReference type="ARBA" id="ARBA00022989"/>
    </source>
</evidence>
<feature type="transmembrane region" description="Helical" evidence="6">
    <location>
        <begin position="280"/>
        <end position="300"/>
    </location>
</feature>
<keyword evidence="3 6" id="KW-0812">Transmembrane</keyword>
<reference evidence="7" key="1">
    <citation type="journal article" date="2022" name="Front. Microbiol.">
        <title>New perspectives on an old grouping: The genomic and phenotypic variability of Oxalobacter formigenes and the implications for calcium oxalate stone prevention.</title>
        <authorList>
            <person name="Chmiel J.A."/>
            <person name="Carr C."/>
            <person name="Stuivenberg G.A."/>
            <person name="Venema R."/>
            <person name="Chanyi R.M."/>
            <person name="Al K.F."/>
            <person name="Giguere D."/>
            <person name="Say H."/>
            <person name="Akouris P.P."/>
            <person name="Dominguez Romero S.A."/>
            <person name="Kwong A."/>
            <person name="Tai V."/>
            <person name="Koval S.F."/>
            <person name="Razvi H."/>
            <person name="Bjazevic J."/>
            <person name="Burton J.P."/>
        </authorList>
    </citation>
    <scope>NUCLEOTIDE SEQUENCE</scope>
    <source>
        <strain evidence="7">WoOx3</strain>
    </source>
</reference>
<feature type="transmembrane region" description="Helical" evidence="6">
    <location>
        <begin position="66"/>
        <end position="91"/>
    </location>
</feature>
<organism evidence="7 8">
    <name type="scientific">Oxalobacter vibrioformis</name>
    <dbReference type="NCBI Taxonomy" id="933080"/>
    <lineage>
        <taxon>Bacteria</taxon>
        <taxon>Pseudomonadati</taxon>
        <taxon>Pseudomonadota</taxon>
        <taxon>Betaproteobacteria</taxon>
        <taxon>Burkholderiales</taxon>
        <taxon>Oxalobacteraceae</taxon>
        <taxon>Oxalobacter</taxon>
    </lineage>
</organism>
<evidence type="ECO:0000313" key="8">
    <source>
        <dbReference type="Proteomes" id="UP001156215"/>
    </source>
</evidence>
<protein>
    <submittedName>
        <fullName evidence="7">AI-2E family transporter</fullName>
    </submittedName>
</protein>
<dbReference type="Pfam" id="PF01594">
    <property type="entry name" value="AI-2E_transport"/>
    <property type="match status" value="1"/>
</dbReference>
<feature type="transmembrane region" description="Helical" evidence="6">
    <location>
        <begin position="220"/>
        <end position="241"/>
    </location>
</feature>
<name>A0A9E9M0L2_9BURK</name>
<feature type="transmembrane region" description="Helical" evidence="6">
    <location>
        <begin position="312"/>
        <end position="345"/>
    </location>
</feature>
<evidence type="ECO:0000256" key="2">
    <source>
        <dbReference type="ARBA" id="ARBA00009773"/>
    </source>
</evidence>
<dbReference type="KEGG" id="ovb:NB640_04880"/>
<keyword evidence="5 6" id="KW-0472">Membrane</keyword>
<accession>A0A9E9M0L2</accession>
<dbReference type="GO" id="GO:0016020">
    <property type="term" value="C:membrane"/>
    <property type="evidence" value="ECO:0007669"/>
    <property type="project" value="UniProtKB-SubCell"/>
</dbReference>
<evidence type="ECO:0000256" key="6">
    <source>
        <dbReference type="SAM" id="Phobius"/>
    </source>
</evidence>